<organism evidence="1 2">
    <name type="scientific">Medicago truncatula</name>
    <name type="common">Barrel medic</name>
    <name type="synonym">Medicago tribuloides</name>
    <dbReference type="NCBI Taxonomy" id="3880"/>
    <lineage>
        <taxon>Eukaryota</taxon>
        <taxon>Viridiplantae</taxon>
        <taxon>Streptophyta</taxon>
        <taxon>Embryophyta</taxon>
        <taxon>Tracheophyta</taxon>
        <taxon>Spermatophyta</taxon>
        <taxon>Magnoliopsida</taxon>
        <taxon>eudicotyledons</taxon>
        <taxon>Gunneridae</taxon>
        <taxon>Pentapetalae</taxon>
        <taxon>rosids</taxon>
        <taxon>fabids</taxon>
        <taxon>Fabales</taxon>
        <taxon>Fabaceae</taxon>
        <taxon>Papilionoideae</taxon>
        <taxon>50 kb inversion clade</taxon>
        <taxon>NPAAA clade</taxon>
        <taxon>Hologalegina</taxon>
        <taxon>IRL clade</taxon>
        <taxon>Trifolieae</taxon>
        <taxon>Medicago</taxon>
    </lineage>
</organism>
<dbReference type="Proteomes" id="UP000265566">
    <property type="component" value="Chromosome 8"/>
</dbReference>
<dbReference type="Gramene" id="rna47615">
    <property type="protein sequence ID" value="RHN41307.1"/>
    <property type="gene ID" value="gene47615"/>
</dbReference>
<gene>
    <name evidence="1" type="ORF">MtrunA17_Chr8g0364701</name>
</gene>
<dbReference type="AlphaFoldDB" id="A0A396GRJ0"/>
<accession>A0A396GRJ0</accession>
<comment type="caution">
    <text evidence="1">The sequence shown here is derived from an EMBL/GenBank/DDBJ whole genome shotgun (WGS) entry which is preliminary data.</text>
</comment>
<sequence length="95" mass="10788">MELFSWKNHHSLQHHHQIFFVPPLILDSLNGDGDFLVFVRGFSSSRRRGSARWLSKTTAAYPVCPSATPCVGGYIWFWARKGWYSCCVIARAIGS</sequence>
<protein>
    <submittedName>
        <fullName evidence="1">Uncharacterized protein</fullName>
    </submittedName>
</protein>
<dbReference type="EMBL" id="PSQE01000008">
    <property type="protein sequence ID" value="RHN41307.1"/>
    <property type="molecule type" value="Genomic_DNA"/>
</dbReference>
<evidence type="ECO:0000313" key="2">
    <source>
        <dbReference type="Proteomes" id="UP000265566"/>
    </source>
</evidence>
<reference evidence="2" key="1">
    <citation type="journal article" date="2018" name="Nat. Plants">
        <title>Whole-genome landscape of Medicago truncatula symbiotic genes.</title>
        <authorList>
            <person name="Pecrix Y."/>
            <person name="Staton S.E."/>
            <person name="Sallet E."/>
            <person name="Lelandais-Briere C."/>
            <person name="Moreau S."/>
            <person name="Carrere S."/>
            <person name="Blein T."/>
            <person name="Jardinaud M.F."/>
            <person name="Latrasse D."/>
            <person name="Zouine M."/>
            <person name="Zahm M."/>
            <person name="Kreplak J."/>
            <person name="Mayjonade B."/>
            <person name="Satge C."/>
            <person name="Perez M."/>
            <person name="Cauet S."/>
            <person name="Marande W."/>
            <person name="Chantry-Darmon C."/>
            <person name="Lopez-Roques C."/>
            <person name="Bouchez O."/>
            <person name="Berard A."/>
            <person name="Debelle F."/>
            <person name="Munos S."/>
            <person name="Bendahmane A."/>
            <person name="Berges H."/>
            <person name="Niebel A."/>
            <person name="Buitink J."/>
            <person name="Frugier F."/>
            <person name="Benhamed M."/>
            <person name="Crespi M."/>
            <person name="Gouzy J."/>
            <person name="Gamas P."/>
        </authorList>
    </citation>
    <scope>NUCLEOTIDE SEQUENCE [LARGE SCALE GENOMIC DNA]</scope>
    <source>
        <strain evidence="2">cv. Jemalong A17</strain>
    </source>
</reference>
<name>A0A396GRJ0_MEDTR</name>
<evidence type="ECO:0000313" key="1">
    <source>
        <dbReference type="EMBL" id="RHN41307.1"/>
    </source>
</evidence>
<proteinExistence type="predicted"/>